<gene>
    <name evidence="2" type="ORF">GT037_002597</name>
</gene>
<reference evidence="2" key="1">
    <citation type="submission" date="2020-01" db="EMBL/GenBank/DDBJ databases">
        <authorList>
            <person name="Feng Z.H.Z."/>
        </authorList>
    </citation>
    <scope>NUCLEOTIDE SEQUENCE</scope>
    <source>
        <strain evidence="2">CBS107.38</strain>
    </source>
</reference>
<name>A0A8H7EK85_9PLEO</name>
<reference evidence="2" key="2">
    <citation type="submission" date="2020-08" db="EMBL/GenBank/DDBJ databases">
        <title>Draft Genome Sequence of Cumin Blight Pathogen Alternaria burnsii.</title>
        <authorList>
            <person name="Feng Z."/>
        </authorList>
    </citation>
    <scope>NUCLEOTIDE SEQUENCE</scope>
    <source>
        <strain evidence="2">CBS107.38</strain>
    </source>
</reference>
<dbReference type="AlphaFoldDB" id="A0A8H7EK85"/>
<organism evidence="2 3">
    <name type="scientific">Alternaria burnsii</name>
    <dbReference type="NCBI Taxonomy" id="1187904"/>
    <lineage>
        <taxon>Eukaryota</taxon>
        <taxon>Fungi</taxon>
        <taxon>Dikarya</taxon>
        <taxon>Ascomycota</taxon>
        <taxon>Pezizomycotina</taxon>
        <taxon>Dothideomycetes</taxon>
        <taxon>Pleosporomycetidae</taxon>
        <taxon>Pleosporales</taxon>
        <taxon>Pleosporineae</taxon>
        <taxon>Pleosporaceae</taxon>
        <taxon>Alternaria</taxon>
        <taxon>Alternaria sect. Alternaria</taxon>
    </lineage>
</organism>
<accession>A0A8H7EK85</accession>
<keyword evidence="1" id="KW-0812">Transmembrane</keyword>
<comment type="caution">
    <text evidence="2">The sequence shown here is derived from an EMBL/GenBank/DDBJ whole genome shotgun (WGS) entry which is preliminary data.</text>
</comment>
<dbReference type="GO" id="GO:0006122">
    <property type="term" value="P:mitochondrial electron transport, ubiquinol to cytochrome c"/>
    <property type="evidence" value="ECO:0007669"/>
    <property type="project" value="InterPro"/>
</dbReference>
<dbReference type="Proteomes" id="UP000596902">
    <property type="component" value="Unassembled WGS sequence"/>
</dbReference>
<dbReference type="GO" id="GO:0005739">
    <property type="term" value="C:mitochondrion"/>
    <property type="evidence" value="ECO:0007669"/>
    <property type="project" value="GOC"/>
</dbReference>
<dbReference type="RefSeq" id="XP_038788922.1">
    <property type="nucleotide sequence ID" value="XM_038927644.1"/>
</dbReference>
<sequence length="114" mass="12644">MASAFNALHRNPYAKEGGRRQPTTPVLHIPTPFNCAEANSIAPHRYTIPKNYHGLTLNQAAKYGVLAAGFGGVAGFFALFFFAEVPKVRDDIMKKIPVLDKFFTHEIPPEDNPF</sequence>
<dbReference type="Pfam" id="PF09796">
    <property type="entry name" value="QCR10"/>
    <property type="match status" value="1"/>
</dbReference>
<keyword evidence="3" id="KW-1185">Reference proteome</keyword>
<dbReference type="InterPro" id="IPR019182">
    <property type="entry name" value="Cytochrome_b-c1_su10_fun"/>
</dbReference>
<dbReference type="GeneID" id="62200822"/>
<dbReference type="PANTHER" id="PTHR28254">
    <property type="entry name" value="CYTOCHROME B-C1 COMPLEX SUBUNIT 10"/>
    <property type="match status" value="1"/>
</dbReference>
<evidence type="ECO:0000313" key="2">
    <source>
        <dbReference type="EMBL" id="KAF7678849.1"/>
    </source>
</evidence>
<evidence type="ECO:0000256" key="1">
    <source>
        <dbReference type="SAM" id="Phobius"/>
    </source>
</evidence>
<dbReference type="EMBL" id="JAAABM010000003">
    <property type="protein sequence ID" value="KAF7678849.1"/>
    <property type="molecule type" value="Genomic_DNA"/>
</dbReference>
<keyword evidence="1" id="KW-1133">Transmembrane helix</keyword>
<keyword evidence="1" id="KW-0472">Membrane</keyword>
<protein>
    <submittedName>
        <fullName evidence="2">Cytochrome b-c1 complex subunit 10</fullName>
    </submittedName>
</protein>
<dbReference type="PANTHER" id="PTHR28254:SF1">
    <property type="entry name" value="CYTOCHROME B-C1 COMPLEX SUBUNIT 10, MITOCHONDRIAL"/>
    <property type="match status" value="1"/>
</dbReference>
<evidence type="ECO:0000313" key="3">
    <source>
        <dbReference type="Proteomes" id="UP000596902"/>
    </source>
</evidence>
<feature type="transmembrane region" description="Helical" evidence="1">
    <location>
        <begin position="63"/>
        <end position="85"/>
    </location>
</feature>
<proteinExistence type="predicted"/>